<dbReference type="AlphaFoldDB" id="A0AA39RTZ4"/>
<gene>
    <name evidence="2" type="ORF">LWI29_000239</name>
</gene>
<sequence length="429" mass="48582">MDCLAINAKFLGNQIEFGIVDPGMYTLAALCADVHMCNCSKLPDPTETFKVEAKLPWNGECKLISDDRDLQQAFNMFREKNLETIRIDVELLPFATMPPIHQSSNDATTFVKNTQPVQLSLKPTSSNSNNVTPPPMQSRTDIVDISSDFDDDEVHQPNLQDWSTDEDEEYVPPVDSPEADDDEFVGGFQPEAKSPIVSLSDNNSEDEQLSNAASYDYSRDFIVEDSSASEDEQGNNQPFRRQRRMHVKSDYVTNNITESFNVWVDKFRGLPVLFMMEGIRRKMMKRMVKRLQDARSWSAVIPPLVQKKLSDRQDEARFVIVLCASDKEFEVKEDVKFYIVNLETQSCDCGLPKRASPYGLPRRLGRIRSGPRKTRCRPSLARRRAAERAKGCRSAGPDRPGPARGSDGSQQTDWMPDRSGRPAQMVRLL</sequence>
<organism evidence="2 3">
    <name type="scientific">Acer saccharum</name>
    <name type="common">Sugar maple</name>
    <dbReference type="NCBI Taxonomy" id="4024"/>
    <lineage>
        <taxon>Eukaryota</taxon>
        <taxon>Viridiplantae</taxon>
        <taxon>Streptophyta</taxon>
        <taxon>Embryophyta</taxon>
        <taxon>Tracheophyta</taxon>
        <taxon>Spermatophyta</taxon>
        <taxon>Magnoliopsida</taxon>
        <taxon>eudicotyledons</taxon>
        <taxon>Gunneridae</taxon>
        <taxon>Pentapetalae</taxon>
        <taxon>rosids</taxon>
        <taxon>malvids</taxon>
        <taxon>Sapindales</taxon>
        <taxon>Sapindaceae</taxon>
        <taxon>Hippocastanoideae</taxon>
        <taxon>Acereae</taxon>
        <taxon>Acer</taxon>
    </lineage>
</organism>
<protein>
    <recommendedName>
        <fullName evidence="4">PB1 domain-containing protein</fullName>
    </recommendedName>
</protein>
<evidence type="ECO:0000313" key="3">
    <source>
        <dbReference type="Proteomes" id="UP001168877"/>
    </source>
</evidence>
<keyword evidence="3" id="KW-1185">Reference proteome</keyword>
<comment type="caution">
    <text evidence="2">The sequence shown here is derived from an EMBL/GenBank/DDBJ whole genome shotgun (WGS) entry which is preliminary data.</text>
</comment>
<evidence type="ECO:0000313" key="2">
    <source>
        <dbReference type="EMBL" id="KAK0580279.1"/>
    </source>
</evidence>
<evidence type="ECO:0000256" key="1">
    <source>
        <dbReference type="SAM" id="MobiDB-lite"/>
    </source>
</evidence>
<dbReference type="PANTHER" id="PTHR31973:SF187">
    <property type="entry name" value="MUTATOR TRANSPOSASE MUDRA PROTEIN"/>
    <property type="match status" value="1"/>
</dbReference>
<feature type="region of interest" description="Disordered" evidence="1">
    <location>
        <begin position="360"/>
        <end position="429"/>
    </location>
</feature>
<dbReference type="PANTHER" id="PTHR31973">
    <property type="entry name" value="POLYPROTEIN, PUTATIVE-RELATED"/>
    <property type="match status" value="1"/>
</dbReference>
<dbReference type="EMBL" id="JAUESC010000384">
    <property type="protein sequence ID" value="KAK0580279.1"/>
    <property type="molecule type" value="Genomic_DNA"/>
</dbReference>
<reference evidence="2" key="2">
    <citation type="submission" date="2023-06" db="EMBL/GenBank/DDBJ databases">
        <authorList>
            <person name="Swenson N.G."/>
            <person name="Wegrzyn J.L."/>
            <person name="Mcevoy S.L."/>
        </authorList>
    </citation>
    <scope>NUCLEOTIDE SEQUENCE</scope>
    <source>
        <strain evidence="2">NS2018</strain>
        <tissue evidence="2">Leaf</tissue>
    </source>
</reference>
<name>A0AA39RTZ4_ACESA</name>
<feature type="compositionally biased region" description="Polar residues" evidence="1">
    <location>
        <begin position="119"/>
        <end position="131"/>
    </location>
</feature>
<feature type="region of interest" description="Disordered" evidence="1">
    <location>
        <begin position="119"/>
        <end position="211"/>
    </location>
</feature>
<proteinExistence type="predicted"/>
<feature type="compositionally biased region" description="Basic residues" evidence="1">
    <location>
        <begin position="363"/>
        <end position="383"/>
    </location>
</feature>
<reference evidence="2" key="1">
    <citation type="journal article" date="2022" name="Plant J.">
        <title>Strategies of tolerance reflected in two North American maple genomes.</title>
        <authorList>
            <person name="McEvoy S.L."/>
            <person name="Sezen U.U."/>
            <person name="Trouern-Trend A."/>
            <person name="McMahon S.M."/>
            <person name="Schaberg P.G."/>
            <person name="Yang J."/>
            <person name="Wegrzyn J.L."/>
            <person name="Swenson N.G."/>
        </authorList>
    </citation>
    <scope>NUCLEOTIDE SEQUENCE</scope>
    <source>
        <strain evidence="2">NS2018</strain>
    </source>
</reference>
<dbReference type="Proteomes" id="UP001168877">
    <property type="component" value="Unassembled WGS sequence"/>
</dbReference>
<accession>A0AA39RTZ4</accession>
<evidence type="ECO:0008006" key="4">
    <source>
        <dbReference type="Google" id="ProtNLM"/>
    </source>
</evidence>